<sequence length="191" mass="20407">MLPRRARARPAKGRRGHDRGDAGGEVASKGRRREGEAEGSGAAAEAGDEDEGATRAKRAATGRRRTERGRRRGGEPPAEGQSGISRGPSRSPAQDDFLALSPKNGIGVLFKGPAEDAPRRESKGREIGKRKKNCFSGRLNLGVGRNGTRFQIPNDVEVLGSTLGWTKVCLWDGCSILSPNITAQCQNHPNT</sequence>
<dbReference type="EnsemblPlants" id="PNT64674">
    <property type="protein sequence ID" value="PNT64674"/>
    <property type="gene ID" value="BRADI_4g31233v3"/>
</dbReference>
<reference evidence="2 3" key="1">
    <citation type="journal article" date="2010" name="Nature">
        <title>Genome sequencing and analysis of the model grass Brachypodium distachyon.</title>
        <authorList>
            <consortium name="International Brachypodium Initiative"/>
        </authorList>
    </citation>
    <scope>NUCLEOTIDE SEQUENCE [LARGE SCALE GENOMIC DNA]</scope>
    <source>
        <strain evidence="2 3">Bd21</strain>
    </source>
</reference>
<name>A0A2K2CRL8_BRADI</name>
<accession>A0A2K2CRL8</accession>
<dbReference type="AlphaFoldDB" id="A0A2K2CRL8"/>
<evidence type="ECO:0000313" key="2">
    <source>
        <dbReference type="EMBL" id="PNT64674.1"/>
    </source>
</evidence>
<reference evidence="3" key="3">
    <citation type="submission" date="2018-08" db="UniProtKB">
        <authorList>
            <consortium name="EnsemblPlants"/>
        </authorList>
    </citation>
    <scope>IDENTIFICATION</scope>
    <source>
        <strain evidence="3">cv. Bd21</strain>
    </source>
</reference>
<feature type="region of interest" description="Disordered" evidence="1">
    <location>
        <begin position="1"/>
        <end position="130"/>
    </location>
</feature>
<dbReference type="Proteomes" id="UP000008810">
    <property type="component" value="Chromosome 4"/>
</dbReference>
<evidence type="ECO:0000313" key="4">
    <source>
        <dbReference type="Proteomes" id="UP000008810"/>
    </source>
</evidence>
<protein>
    <submittedName>
        <fullName evidence="2 3">Uncharacterized protein</fullName>
    </submittedName>
</protein>
<feature type="compositionally biased region" description="Basic residues" evidence="1">
    <location>
        <begin position="55"/>
        <end position="71"/>
    </location>
</feature>
<feature type="compositionally biased region" description="Basic residues" evidence="1">
    <location>
        <begin position="1"/>
        <end position="17"/>
    </location>
</feature>
<evidence type="ECO:0000256" key="1">
    <source>
        <dbReference type="SAM" id="MobiDB-lite"/>
    </source>
</evidence>
<keyword evidence="4" id="KW-1185">Reference proteome</keyword>
<dbReference type="Gramene" id="PNT64674">
    <property type="protein sequence ID" value="PNT64674"/>
    <property type="gene ID" value="BRADI_4g31233v3"/>
</dbReference>
<evidence type="ECO:0000313" key="3">
    <source>
        <dbReference type="EnsemblPlants" id="PNT64674"/>
    </source>
</evidence>
<feature type="compositionally biased region" description="Basic and acidic residues" evidence="1">
    <location>
        <begin position="113"/>
        <end position="127"/>
    </location>
</feature>
<dbReference type="InParanoid" id="A0A2K2CRL8"/>
<dbReference type="EMBL" id="CM000883">
    <property type="protein sequence ID" value="PNT64674.1"/>
    <property type="molecule type" value="Genomic_DNA"/>
</dbReference>
<proteinExistence type="predicted"/>
<reference evidence="2" key="2">
    <citation type="submission" date="2017-06" db="EMBL/GenBank/DDBJ databases">
        <title>WGS assembly of Brachypodium distachyon.</title>
        <authorList>
            <consortium name="The International Brachypodium Initiative"/>
            <person name="Lucas S."/>
            <person name="Harmon-Smith M."/>
            <person name="Lail K."/>
            <person name="Tice H."/>
            <person name="Grimwood J."/>
            <person name="Bruce D."/>
            <person name="Barry K."/>
            <person name="Shu S."/>
            <person name="Lindquist E."/>
            <person name="Wang M."/>
            <person name="Pitluck S."/>
            <person name="Vogel J.P."/>
            <person name="Garvin D.F."/>
            <person name="Mockler T.C."/>
            <person name="Schmutz J."/>
            <person name="Rokhsar D."/>
            <person name="Bevan M.W."/>
        </authorList>
    </citation>
    <scope>NUCLEOTIDE SEQUENCE</scope>
    <source>
        <strain evidence="2">Bd21</strain>
    </source>
</reference>
<organism evidence="2">
    <name type="scientific">Brachypodium distachyon</name>
    <name type="common">Purple false brome</name>
    <name type="synonym">Trachynia distachya</name>
    <dbReference type="NCBI Taxonomy" id="15368"/>
    <lineage>
        <taxon>Eukaryota</taxon>
        <taxon>Viridiplantae</taxon>
        <taxon>Streptophyta</taxon>
        <taxon>Embryophyta</taxon>
        <taxon>Tracheophyta</taxon>
        <taxon>Spermatophyta</taxon>
        <taxon>Magnoliopsida</taxon>
        <taxon>Liliopsida</taxon>
        <taxon>Poales</taxon>
        <taxon>Poaceae</taxon>
        <taxon>BOP clade</taxon>
        <taxon>Pooideae</taxon>
        <taxon>Stipodae</taxon>
        <taxon>Brachypodieae</taxon>
        <taxon>Brachypodium</taxon>
    </lineage>
</organism>
<gene>
    <name evidence="2" type="ORF">BRADI_4g31233v3</name>
</gene>